<feature type="domain" description="GH16" evidence="7">
    <location>
        <begin position="56"/>
        <end position="280"/>
    </location>
</feature>
<evidence type="ECO:0000256" key="6">
    <source>
        <dbReference type="PIRSR" id="PIRSR608264-1"/>
    </source>
</evidence>
<evidence type="ECO:0000256" key="1">
    <source>
        <dbReference type="ARBA" id="ARBA00000481"/>
    </source>
</evidence>
<dbReference type="AlphaFoldDB" id="A0A4R0GUT9"/>
<dbReference type="InterPro" id="IPR033803">
    <property type="entry name" value="CBD-like_Golvesin-Xly"/>
</dbReference>
<dbReference type="Proteomes" id="UP000292346">
    <property type="component" value="Unassembled WGS sequence"/>
</dbReference>
<dbReference type="SUPFAM" id="SSF49899">
    <property type="entry name" value="Concanavalin A-like lectins/glucanases"/>
    <property type="match status" value="1"/>
</dbReference>
<reference evidence="8 9" key="1">
    <citation type="submission" date="2019-02" db="EMBL/GenBank/DDBJ databases">
        <title>Kribbella capetownensis sp. nov. and Kribbella speibonae sp. nov., isolated from soil.</title>
        <authorList>
            <person name="Curtis S.M."/>
            <person name="Norton I."/>
            <person name="Everest G.J."/>
            <person name="Meyers P.R."/>
        </authorList>
    </citation>
    <scope>NUCLEOTIDE SEQUENCE [LARGE SCALE GENOMIC DNA]</scope>
    <source>
        <strain evidence="8 9">KCTC 29219</strain>
    </source>
</reference>
<dbReference type="EMBL" id="SJJZ01000006">
    <property type="protein sequence ID" value="TCC01597.1"/>
    <property type="molecule type" value="Genomic_DNA"/>
</dbReference>
<dbReference type="InterPro" id="IPR050546">
    <property type="entry name" value="Glycosyl_Hydrlase_16"/>
</dbReference>
<keyword evidence="5" id="KW-0326">Glycosidase</keyword>
<dbReference type="EC" id="3.2.1.73" evidence="3"/>
<evidence type="ECO:0000259" key="7">
    <source>
        <dbReference type="PROSITE" id="PS51762"/>
    </source>
</evidence>
<dbReference type="GO" id="GO:0005975">
    <property type="term" value="P:carbohydrate metabolic process"/>
    <property type="evidence" value="ECO:0007669"/>
    <property type="project" value="InterPro"/>
</dbReference>
<evidence type="ECO:0000313" key="9">
    <source>
        <dbReference type="Proteomes" id="UP000292346"/>
    </source>
</evidence>
<dbReference type="Pfam" id="PF25275">
    <property type="entry name" value="Golvesin_C"/>
    <property type="match status" value="1"/>
</dbReference>
<name>A0A4R0GUT9_9ACTN</name>
<evidence type="ECO:0000256" key="3">
    <source>
        <dbReference type="ARBA" id="ARBA00012690"/>
    </source>
</evidence>
<dbReference type="Gene3D" id="2.60.120.200">
    <property type="match status" value="1"/>
</dbReference>
<dbReference type="PRINTS" id="PR00737">
    <property type="entry name" value="GLHYDRLASE16"/>
</dbReference>
<dbReference type="CDD" id="cd00413">
    <property type="entry name" value="Glyco_hydrolase_16"/>
    <property type="match status" value="1"/>
</dbReference>
<gene>
    <name evidence="8" type="ORF">E0H45_39545</name>
</gene>
<keyword evidence="9" id="KW-1185">Reference proteome</keyword>
<dbReference type="InterPro" id="IPR000757">
    <property type="entry name" value="Beta-glucanase-like"/>
</dbReference>
<dbReference type="PROSITE" id="PS51762">
    <property type="entry name" value="GH16_2"/>
    <property type="match status" value="1"/>
</dbReference>
<feature type="active site" description="Nucleophile" evidence="6">
    <location>
        <position position="160"/>
    </location>
</feature>
<dbReference type="InterPro" id="IPR008264">
    <property type="entry name" value="Beta_glucanase"/>
</dbReference>
<comment type="similarity">
    <text evidence="2">Belongs to the glycosyl hydrolase 16 family.</text>
</comment>
<protein>
    <recommendedName>
        <fullName evidence="3">licheninase</fullName>
        <ecNumber evidence="3">3.2.1.73</ecNumber>
    </recommendedName>
</protein>
<comment type="caution">
    <text evidence="8">The sequence shown here is derived from an EMBL/GenBank/DDBJ whole genome shotgun (WGS) entry which is preliminary data.</text>
</comment>
<dbReference type="PANTHER" id="PTHR10963:SF55">
    <property type="entry name" value="GLYCOSIDE HYDROLASE FAMILY 16 PROTEIN"/>
    <property type="match status" value="1"/>
</dbReference>
<evidence type="ECO:0000256" key="4">
    <source>
        <dbReference type="ARBA" id="ARBA00022801"/>
    </source>
</evidence>
<accession>A0A4R0GUT9</accession>
<comment type="catalytic activity">
    <reaction evidence="1">
        <text>Hydrolysis of (1-&gt;4)-beta-D-glucosidic linkages in beta-D-glucans containing (1-&gt;3)- and (1-&gt;4)-bonds.</text>
        <dbReference type="EC" id="3.2.1.73"/>
    </reaction>
</comment>
<evidence type="ECO:0000313" key="8">
    <source>
        <dbReference type="EMBL" id="TCC01597.1"/>
    </source>
</evidence>
<sequence length="409" mass="44103">MLRSCKVPDRRCEMRLAGAGVGLLVVTSMLVAAKPVEAVDAVDAAPAAGYALSWADEFDGTAPDTAEWNFRTDLKGSQQLADNVKVGSGLMTIYLCPKNRAGENCQNTVASGNTYTGGGLISKRRLRYGYYETRAKMNVGSGWHSSFWAAQSGGASPQTEIDGFEVDSNLPAKIRHNVFAWGQGYTPTSNVYDLTFDTSAAFHTYGFEWLEDSVRFYVDGTLVEEGDVSAAYPADSYVHNYLNVWLTSIAYKPIENPVDESALPGKVQFDYFRYYQRDAYADNDTPGGSYTETGTGWGATGVRAFAGLTGRYSCDSGTAARWTIAPPATGTYDVYFYRAGGAGGQVDAPVTVWDGGTALIRSEVDLTQPSGWVLLGNHALTGGTSYIVRIDRDGAGCIRADSVKLVRSN</sequence>
<organism evidence="8 9">
    <name type="scientific">Kribbella soli</name>
    <dbReference type="NCBI Taxonomy" id="1124743"/>
    <lineage>
        <taxon>Bacteria</taxon>
        <taxon>Bacillati</taxon>
        <taxon>Actinomycetota</taxon>
        <taxon>Actinomycetes</taxon>
        <taxon>Propionibacteriales</taxon>
        <taxon>Kribbellaceae</taxon>
        <taxon>Kribbella</taxon>
    </lineage>
</organism>
<evidence type="ECO:0000256" key="5">
    <source>
        <dbReference type="ARBA" id="ARBA00023295"/>
    </source>
</evidence>
<proteinExistence type="inferred from homology"/>
<dbReference type="OrthoDB" id="3796513at2"/>
<keyword evidence="4 8" id="KW-0378">Hydrolase</keyword>
<dbReference type="InterPro" id="IPR013320">
    <property type="entry name" value="ConA-like_dom_sf"/>
</dbReference>
<evidence type="ECO:0000256" key="2">
    <source>
        <dbReference type="ARBA" id="ARBA00006865"/>
    </source>
</evidence>
<feature type="active site" description="Proton donor" evidence="6">
    <location>
        <position position="165"/>
    </location>
</feature>
<dbReference type="GO" id="GO:0042972">
    <property type="term" value="F:licheninase activity"/>
    <property type="evidence" value="ECO:0007669"/>
    <property type="project" value="UniProtKB-EC"/>
</dbReference>
<dbReference type="PANTHER" id="PTHR10963">
    <property type="entry name" value="GLYCOSYL HYDROLASE-RELATED"/>
    <property type="match status" value="1"/>
</dbReference>
<dbReference type="Pfam" id="PF00722">
    <property type="entry name" value="Glyco_hydro_16"/>
    <property type="match status" value="1"/>
</dbReference>